<dbReference type="InParanoid" id="A0A1C7NNT9"/>
<dbReference type="AlphaFoldDB" id="A0A1C7NNT9"/>
<sequence>MTKILREDDAKATQRRRDGSYLLKIQLSCSSNATMEQAPPWIESLLGVSKGSRTISSEEQVVPEEEVSQKGQIFVQGLVWLLKTGEWLSTRHQLQ</sequence>
<organism evidence="1 2">
    <name type="scientific">Choanephora cucurbitarum</name>
    <dbReference type="NCBI Taxonomy" id="101091"/>
    <lineage>
        <taxon>Eukaryota</taxon>
        <taxon>Fungi</taxon>
        <taxon>Fungi incertae sedis</taxon>
        <taxon>Mucoromycota</taxon>
        <taxon>Mucoromycotina</taxon>
        <taxon>Mucoromycetes</taxon>
        <taxon>Mucorales</taxon>
        <taxon>Mucorineae</taxon>
        <taxon>Choanephoraceae</taxon>
        <taxon>Choanephoroideae</taxon>
        <taxon>Choanephora</taxon>
    </lineage>
</organism>
<dbReference type="EMBL" id="LUGH01000038">
    <property type="protein sequence ID" value="OBZ90668.1"/>
    <property type="molecule type" value="Genomic_DNA"/>
</dbReference>
<protein>
    <submittedName>
        <fullName evidence="1">Uncharacterized protein</fullName>
    </submittedName>
</protein>
<gene>
    <name evidence="1" type="ORF">A0J61_01268</name>
</gene>
<comment type="caution">
    <text evidence="1">The sequence shown here is derived from an EMBL/GenBank/DDBJ whole genome shotgun (WGS) entry which is preliminary data.</text>
</comment>
<accession>A0A1C7NNT9</accession>
<proteinExistence type="predicted"/>
<keyword evidence="2" id="KW-1185">Reference proteome</keyword>
<name>A0A1C7NNT9_9FUNG</name>
<reference evidence="1 2" key="1">
    <citation type="submission" date="2016-03" db="EMBL/GenBank/DDBJ databases">
        <title>Choanephora cucurbitarum.</title>
        <authorList>
            <person name="Min B."/>
            <person name="Park H."/>
            <person name="Park J.-H."/>
            <person name="Shin H.-D."/>
            <person name="Choi I.-G."/>
        </authorList>
    </citation>
    <scope>NUCLEOTIDE SEQUENCE [LARGE SCALE GENOMIC DNA]</scope>
    <source>
        <strain evidence="1 2">KUS-F28377</strain>
    </source>
</reference>
<evidence type="ECO:0000313" key="2">
    <source>
        <dbReference type="Proteomes" id="UP000093000"/>
    </source>
</evidence>
<dbReference type="Proteomes" id="UP000093000">
    <property type="component" value="Unassembled WGS sequence"/>
</dbReference>
<evidence type="ECO:0000313" key="1">
    <source>
        <dbReference type="EMBL" id="OBZ90668.1"/>
    </source>
</evidence>